<dbReference type="InterPro" id="IPR036397">
    <property type="entry name" value="RNaseH_sf"/>
</dbReference>
<dbReference type="GO" id="GO:0015074">
    <property type="term" value="P:DNA integration"/>
    <property type="evidence" value="ECO:0007669"/>
    <property type="project" value="InterPro"/>
</dbReference>
<dbReference type="PANTHER" id="PTHR11439">
    <property type="entry name" value="GAG-POL-RELATED RETROTRANSPOSON"/>
    <property type="match status" value="1"/>
</dbReference>
<dbReference type="GO" id="GO:0005634">
    <property type="term" value="C:nucleus"/>
    <property type="evidence" value="ECO:0007669"/>
    <property type="project" value="UniProtKB-ARBA"/>
</dbReference>
<feature type="region of interest" description="Disordered" evidence="5">
    <location>
        <begin position="308"/>
        <end position="354"/>
    </location>
</feature>
<feature type="compositionally biased region" description="Low complexity" evidence="5">
    <location>
        <begin position="64"/>
        <end position="83"/>
    </location>
</feature>
<dbReference type="PROSITE" id="PS50994">
    <property type="entry name" value="INTEGRASE"/>
    <property type="match status" value="1"/>
</dbReference>
<proteinExistence type="predicted"/>
<evidence type="ECO:0000259" key="6">
    <source>
        <dbReference type="PROSITE" id="PS50994"/>
    </source>
</evidence>
<evidence type="ECO:0000256" key="5">
    <source>
        <dbReference type="SAM" id="MobiDB-lite"/>
    </source>
</evidence>
<keyword evidence="8" id="KW-1185">Reference proteome</keyword>
<dbReference type="Proteomes" id="UP001148614">
    <property type="component" value="Unassembled WGS sequence"/>
</dbReference>
<dbReference type="Pfam" id="PF25597">
    <property type="entry name" value="SH3_retrovirus"/>
    <property type="match status" value="1"/>
</dbReference>
<protein>
    <recommendedName>
        <fullName evidence="6">Integrase catalytic domain-containing protein</fullName>
    </recommendedName>
</protein>
<dbReference type="InterPro" id="IPR001584">
    <property type="entry name" value="Integrase_cat-core"/>
</dbReference>
<evidence type="ECO:0000256" key="4">
    <source>
        <dbReference type="ARBA" id="ARBA00023128"/>
    </source>
</evidence>
<comment type="caution">
    <text evidence="7">The sequence shown here is derived from an EMBL/GenBank/DDBJ whole genome shotgun (WGS) entry which is preliminary data.</text>
</comment>
<dbReference type="SUPFAM" id="SSF56672">
    <property type="entry name" value="DNA/RNA polymerases"/>
    <property type="match status" value="1"/>
</dbReference>
<dbReference type="EMBL" id="JANPWZ010001184">
    <property type="protein sequence ID" value="KAJ3567960.1"/>
    <property type="molecule type" value="Genomic_DNA"/>
</dbReference>
<dbReference type="Gene3D" id="3.30.420.10">
    <property type="entry name" value="Ribonuclease H-like superfamily/Ribonuclease H"/>
    <property type="match status" value="1"/>
</dbReference>
<accession>A0A9W8TLA1</accession>
<dbReference type="Pfam" id="PF22936">
    <property type="entry name" value="Pol_BBD"/>
    <property type="match status" value="1"/>
</dbReference>
<evidence type="ECO:0000256" key="2">
    <source>
        <dbReference type="ARBA" id="ARBA00022750"/>
    </source>
</evidence>
<evidence type="ECO:0000313" key="7">
    <source>
        <dbReference type="EMBL" id="KAJ3567960.1"/>
    </source>
</evidence>
<dbReference type="GO" id="GO:0003723">
    <property type="term" value="F:RNA binding"/>
    <property type="evidence" value="ECO:0007669"/>
    <property type="project" value="UniProtKB-KW"/>
</dbReference>
<gene>
    <name evidence="7" type="ORF">NPX13_g6587</name>
</gene>
<dbReference type="InterPro" id="IPR012337">
    <property type="entry name" value="RNaseH-like_sf"/>
</dbReference>
<dbReference type="InterPro" id="IPR057670">
    <property type="entry name" value="SH3_retrovirus"/>
</dbReference>
<organism evidence="7 8">
    <name type="scientific">Xylaria arbuscula</name>
    <dbReference type="NCBI Taxonomy" id="114810"/>
    <lineage>
        <taxon>Eukaryota</taxon>
        <taxon>Fungi</taxon>
        <taxon>Dikarya</taxon>
        <taxon>Ascomycota</taxon>
        <taxon>Pezizomycotina</taxon>
        <taxon>Sordariomycetes</taxon>
        <taxon>Xylariomycetidae</taxon>
        <taxon>Xylariales</taxon>
        <taxon>Xylariaceae</taxon>
        <taxon>Xylaria</taxon>
    </lineage>
</organism>
<dbReference type="SUPFAM" id="SSF53098">
    <property type="entry name" value="Ribonuclease H-like"/>
    <property type="match status" value="1"/>
</dbReference>
<sequence>MSTIASMPTVTYKAPKDWEPWKTEFRKRAEALGVWYYIDLDEDLDWPERPVKPIFQDYPKRLTARTTRNTPSTNSASTTTMSTGIHQPDDIDPNGRPVSLAEMTSDGRIAYKQDWDEFIYADREYKDYMKSIRELTNWVLGSVSPSIQETALLPGKNLKEWYRVLSESGKVYEQRLMTDSQAEYRKHLTLLPRNAKRFDEWLQRWQEIMARGIRHNVPETKSVQTWANDLIGVVATIMETWATNFKMTRREDLRTESLSYQEVGAELLEIWTTVYAQKPSAKQVKGGFLALHREEADSTVAVKEEAHIQDSTQVELPHSHPQSQGTSNGRHRGQGRKEKHGRGNKRQRVNSGDSSTKCKACLQFHDLKDCFYVFLNKRPKSFNPSYIIQALADARVKADPELEKEIKRLLEKMQFLNFRRAPPADCVYAGDVTVSIQGYGDVDIQINGPDGERIMRLIDVAFCENFACNLVSLRQLRKKGYYWDNRPPNNCLRRKDGSVVCELKDKFGQFIIEDIPWDVTKAAFGIRRNRFNSWTERPPSAASERVWHLRLGHPGPEVLNHLPGHSKGVRVKGTTSVECDACGRSKAKRKIRRQTREKPSRPGQRIAVDFLDLEPDSEGFWSAMLCTDRYSGYVFDVYLKRRTADALVEAFKYLLGVLANQYHIKPEVLECDNEIVKAEALESFLRQEQHIRIEPSAPHTQAQNGGAERSGGVIKEKARAMRMGAKLPSFLWVETYKAAVYLHNRTPKYQLFWQSPYETFYTYLAYRDGIVVQDRKPQQAHLRAYGCKAFAMSADALEKRKRLQKLNPKAWIGYLVGYNSTNIYRIWNPMTNEVMAVRDVAFNETEFFTGDIKDLKDDLLRVTEDEMASLIREVRLTDQSLQNPGATMQEEDEELSGIHQMHAGQEVEHHGGIDANIQSVIDVNVCTGGPDHPYSTAQFEPLLTPDATPPPAVALMTAAFSGLTDLSDGVEHGVPPGQEEAESTRSLYVLPDNRAIRRRYGVWEAAFNAGRLATPVGTYNGERVTKRRLHKLVDKPSARTEGSKFNRLDPGGLSTFVPRQPGRIHRRDLPPPPKSHRDLVGSKNREKHPIAEGFLEAERIHLQSHREMQSWIEIDQTKAKDHQVLGCMWVYVYKFDKHGWLVKCKARLVVRGDQQAKTVLENTYASTLAGRSFRTLMAIAARFNLELIQYDVVNAFVHAKLPYDVFMRMPPGYAKRGIILHLQKALYGLREAPLLWQREFTKTLTKVGFTAVPHEPCCFVRDGVLIFFYVDDIVVAYRRSRQNTVDRTMVELRKHYRLQGGHPLRWFLGVEVIRDRDKKLIWLSQSDYLDKLANLVDKTGPKYPDTPMKLKEWLPFQGRASTASINKYQRKTGSILYAAVMTRPDIAFAASRLSRFNMNPSDEHHEAVDHLIWYLSGTKTFALQLGGGDSLDTWSDSSFADNSIDRKSSQAYVMKLFGGVIGWRANKQDTVTTSTTEAELLSLAQAAKEALFASRLIKELGIELDTPRLTMWCDNLQTIRLVNAEVTTLQTKLRHVDIHNHWLRQAAERRLIKVDYTPTKDMLADGLTKALSGDVFRRFRDQVGLVDIKERIEARKLRELTDNDLEVLEDMQFGGESTWETG</sequence>
<feature type="compositionally biased region" description="Polar residues" evidence="5">
    <location>
        <begin position="309"/>
        <end position="328"/>
    </location>
</feature>
<dbReference type="GO" id="GO:0004190">
    <property type="term" value="F:aspartic-type endopeptidase activity"/>
    <property type="evidence" value="ECO:0007669"/>
    <property type="project" value="UniProtKB-KW"/>
</dbReference>
<evidence type="ECO:0000256" key="1">
    <source>
        <dbReference type="ARBA" id="ARBA00004173"/>
    </source>
</evidence>
<dbReference type="InterPro" id="IPR013103">
    <property type="entry name" value="RVT_2"/>
</dbReference>
<reference evidence="7" key="1">
    <citation type="submission" date="2022-07" db="EMBL/GenBank/DDBJ databases">
        <title>Genome Sequence of Xylaria arbuscula.</title>
        <authorList>
            <person name="Buettner E."/>
        </authorList>
    </citation>
    <scope>NUCLEOTIDE SEQUENCE</scope>
    <source>
        <strain evidence="7">VT107</strain>
    </source>
</reference>
<keyword evidence="3" id="KW-0694">RNA-binding</keyword>
<dbReference type="InterPro" id="IPR043502">
    <property type="entry name" value="DNA/RNA_pol_sf"/>
</dbReference>
<feature type="compositionally biased region" description="Basic and acidic residues" evidence="5">
    <location>
        <begin position="1035"/>
        <end position="1047"/>
    </location>
</feature>
<keyword evidence="4" id="KW-0496">Mitochondrion</keyword>
<name>A0A9W8TLA1_9PEZI</name>
<keyword evidence="2" id="KW-0064">Aspartyl protease</keyword>
<keyword evidence="2" id="KW-0378">Hydrolase</keyword>
<dbReference type="InterPro" id="IPR054722">
    <property type="entry name" value="PolX-like_BBD"/>
</dbReference>
<feature type="domain" description="Integrase catalytic" evidence="6">
    <location>
        <begin position="598"/>
        <end position="764"/>
    </location>
</feature>
<dbReference type="Pfam" id="PF07727">
    <property type="entry name" value="RVT_2"/>
    <property type="match status" value="1"/>
</dbReference>
<feature type="compositionally biased region" description="Basic residues" evidence="5">
    <location>
        <begin position="329"/>
        <end position="348"/>
    </location>
</feature>
<evidence type="ECO:0000256" key="3">
    <source>
        <dbReference type="ARBA" id="ARBA00022884"/>
    </source>
</evidence>
<feature type="region of interest" description="Disordered" evidence="5">
    <location>
        <begin position="63"/>
        <end position="95"/>
    </location>
</feature>
<keyword evidence="2" id="KW-0645">Protease</keyword>
<comment type="subcellular location">
    <subcellularLocation>
        <location evidence="1">Mitochondrion</location>
    </subcellularLocation>
</comment>
<evidence type="ECO:0000313" key="8">
    <source>
        <dbReference type="Proteomes" id="UP001148614"/>
    </source>
</evidence>
<feature type="region of interest" description="Disordered" evidence="5">
    <location>
        <begin position="1035"/>
        <end position="1083"/>
    </location>
</feature>
<dbReference type="CDD" id="cd09272">
    <property type="entry name" value="RNase_HI_RT_Ty1"/>
    <property type="match status" value="1"/>
</dbReference>
<dbReference type="GO" id="GO:0005739">
    <property type="term" value="C:mitochondrion"/>
    <property type="evidence" value="ECO:0007669"/>
    <property type="project" value="UniProtKB-SubCell"/>
</dbReference>